<sequence length="95" mass="10991">MKLLTEDQVNEYMLELSDKWEALENPPVLISAKYKFADFIEAMKFVNKVAELAEKEGHHPDITIHYNKVEITLWSHFINGLSINDFIVAAKIDNI</sequence>
<dbReference type="SUPFAM" id="SSF55248">
    <property type="entry name" value="PCD-like"/>
    <property type="match status" value="1"/>
</dbReference>
<dbReference type="GO" id="GO:0006729">
    <property type="term" value="P:tetrahydrobiopterin biosynthetic process"/>
    <property type="evidence" value="ECO:0007669"/>
    <property type="project" value="InterPro"/>
</dbReference>
<dbReference type="PANTHER" id="PTHR12599">
    <property type="entry name" value="PTERIN-4-ALPHA-CARBINOLAMINE DEHYDRATASE"/>
    <property type="match status" value="1"/>
</dbReference>
<reference evidence="5 6" key="1">
    <citation type="journal article" date="2016" name="Nat. Commun.">
        <title>Thousands of microbial genomes shed light on interconnected biogeochemical processes in an aquifer system.</title>
        <authorList>
            <person name="Anantharaman K."/>
            <person name="Brown C.T."/>
            <person name="Hug L.A."/>
            <person name="Sharon I."/>
            <person name="Castelle C.J."/>
            <person name="Probst A.J."/>
            <person name="Thomas B.C."/>
            <person name="Singh A."/>
            <person name="Wilkins M.J."/>
            <person name="Karaoz U."/>
            <person name="Brodie E.L."/>
            <person name="Williams K.H."/>
            <person name="Hubbard S.S."/>
            <person name="Banfield J.F."/>
        </authorList>
    </citation>
    <scope>NUCLEOTIDE SEQUENCE [LARGE SCALE GENOMIC DNA]</scope>
</reference>
<keyword evidence="4" id="KW-0456">Lyase</keyword>
<evidence type="ECO:0000256" key="4">
    <source>
        <dbReference type="ARBA" id="ARBA00023239"/>
    </source>
</evidence>
<evidence type="ECO:0000256" key="3">
    <source>
        <dbReference type="ARBA" id="ARBA00013252"/>
    </source>
</evidence>
<dbReference type="EMBL" id="MHOL01000004">
    <property type="protein sequence ID" value="OGZ63295.1"/>
    <property type="molecule type" value="Genomic_DNA"/>
</dbReference>
<dbReference type="InterPro" id="IPR036428">
    <property type="entry name" value="PCD_sf"/>
</dbReference>
<comment type="catalytic activity">
    <reaction evidence="1">
        <text>(4aS,6R)-4a-hydroxy-L-erythro-5,6,7,8-tetrahydrobiopterin = (6R)-L-erythro-6,7-dihydrobiopterin + H2O</text>
        <dbReference type="Rhea" id="RHEA:11920"/>
        <dbReference type="ChEBI" id="CHEBI:15377"/>
        <dbReference type="ChEBI" id="CHEBI:15642"/>
        <dbReference type="ChEBI" id="CHEBI:43120"/>
        <dbReference type="EC" id="4.2.1.96"/>
    </reaction>
</comment>
<dbReference type="NCBIfam" id="NF002017">
    <property type="entry name" value="PRK00823.1-2"/>
    <property type="match status" value="1"/>
</dbReference>
<dbReference type="GO" id="GO:0008124">
    <property type="term" value="F:4-alpha-hydroxytetrahydrobiopterin dehydratase activity"/>
    <property type="evidence" value="ECO:0007669"/>
    <property type="project" value="UniProtKB-EC"/>
</dbReference>
<dbReference type="CDD" id="cd00913">
    <property type="entry name" value="PCD_DCoH_subfamily_a"/>
    <property type="match status" value="1"/>
</dbReference>
<protein>
    <recommendedName>
        <fullName evidence="3">4a-hydroxytetrahydrobiopterin dehydratase</fullName>
        <ecNumber evidence="3">4.2.1.96</ecNumber>
    </recommendedName>
</protein>
<name>A0A1G2HLF1_9BACT</name>
<proteinExistence type="inferred from homology"/>
<organism evidence="5 6">
    <name type="scientific">Candidatus Staskawiczbacteria bacterium RIFCSPHIGHO2_01_FULL_34_27</name>
    <dbReference type="NCBI Taxonomy" id="1802199"/>
    <lineage>
        <taxon>Bacteria</taxon>
        <taxon>Candidatus Staskawicziibacteriota</taxon>
    </lineage>
</organism>
<dbReference type="Gene3D" id="3.30.1360.20">
    <property type="entry name" value="Transcriptional coactivator/pterin dehydratase"/>
    <property type="match status" value="1"/>
</dbReference>
<evidence type="ECO:0000313" key="5">
    <source>
        <dbReference type="EMBL" id="OGZ63295.1"/>
    </source>
</evidence>
<accession>A0A1G2HLF1</accession>
<dbReference type="EC" id="4.2.1.96" evidence="3"/>
<dbReference type="Proteomes" id="UP000178991">
    <property type="component" value="Unassembled WGS sequence"/>
</dbReference>
<comment type="similarity">
    <text evidence="2">Belongs to the pterin-4-alpha-carbinolamine dehydratase family.</text>
</comment>
<dbReference type="Pfam" id="PF01329">
    <property type="entry name" value="Pterin_4a"/>
    <property type="match status" value="1"/>
</dbReference>
<evidence type="ECO:0000313" key="6">
    <source>
        <dbReference type="Proteomes" id="UP000178991"/>
    </source>
</evidence>
<comment type="caution">
    <text evidence="5">The sequence shown here is derived from an EMBL/GenBank/DDBJ whole genome shotgun (WGS) entry which is preliminary data.</text>
</comment>
<dbReference type="InterPro" id="IPR001533">
    <property type="entry name" value="Pterin_deHydtase"/>
</dbReference>
<dbReference type="PANTHER" id="PTHR12599:SF0">
    <property type="entry name" value="PTERIN-4-ALPHA-CARBINOLAMINE DEHYDRATASE"/>
    <property type="match status" value="1"/>
</dbReference>
<evidence type="ECO:0000256" key="2">
    <source>
        <dbReference type="ARBA" id="ARBA00006472"/>
    </source>
</evidence>
<dbReference type="AlphaFoldDB" id="A0A1G2HLF1"/>
<evidence type="ECO:0000256" key="1">
    <source>
        <dbReference type="ARBA" id="ARBA00001554"/>
    </source>
</evidence>
<gene>
    <name evidence="5" type="ORF">A2639_02090</name>
</gene>